<dbReference type="InterPro" id="IPR038607">
    <property type="entry name" value="PhoD-like_sf"/>
</dbReference>
<gene>
    <name evidence="1" type="ORF">NIES30_23110</name>
</gene>
<dbReference type="AlphaFoldDB" id="A0A1U7IZ80"/>
<sequence length="827" mass="92612">MPFNSLLNRINQLPLVLAGPILRRTEPNSVSVWVALKEEQKTVRLKILDLLQQDVLVGESQTTALGTNLHIVTVTAKTRGTAAPASGDALIPGQTYLYNFDFGGGQTLQSPNVIDASGSTEAIAYPKLDLPLPSFVLPPRDLKDLHLLHASCRKSHAEGVDAMAQIDALIQAAVDRTNLTPPSRPQQLFLTGDQIYADDVADVLLYLLDDANAALLGHQEPLPNTSPEILKPGKRDELARNQCGFTTDEGISKSHLLRLGEFFVMYLFVWSDVLWFQNDADIPSFEMVYDQPTSPTRLKSLRNVTGDRASTPIEVSSKALEQYTKEKNQLLTLKSTLSAVRRALANIPTYMILDDHEITDDWFLNLAWCESVLDKPLGQRVLLNGLTAYAIFQAWGNTPEQFVAGQPGARLLQLVSDRILEDKWTETDQEIATCVSLPTLDSIKNHPGLPQLSHEPQSLSWHYMLSFLDHNYEVLVLDSRTWRAYPGTAESFPALISEDGFSKQLPVDDATAAKLLLVITATPVLGLPLIEDTQQRETQLENKYKTDTEAWSLDRKTFERLIARISTRQGNQQGRAVLLSGDVHYGFATRFQYWADKVFEQDELSQEAQLVMAQLTSSALRNETREGWWRPSKLFSSTYNLHWAGAVIVPLSRSRSFVAWENQSGNVVGEKVFFPGISADWLIQESPAVEKLSSQVNYTVKNASQPDWMYRIDFIKGDKEAPDPSKIKPVADPSTSDRSALLQQHSMMARNHQSYTRDLGAGRQLVGLNNLGEISFLDDGQLQVRQVLYWWEDARINPATVLPIRTTYQVPLDFENADYPRPEISVE</sequence>
<organism evidence="1 2">
    <name type="scientific">Phormidium tenue NIES-30</name>
    <dbReference type="NCBI Taxonomy" id="549789"/>
    <lineage>
        <taxon>Bacteria</taxon>
        <taxon>Bacillati</taxon>
        <taxon>Cyanobacteriota</taxon>
        <taxon>Cyanophyceae</taxon>
        <taxon>Oscillatoriophycideae</taxon>
        <taxon>Oscillatoriales</taxon>
        <taxon>Oscillatoriaceae</taxon>
        <taxon>Phormidium</taxon>
    </lineage>
</organism>
<proteinExistence type="predicted"/>
<reference evidence="1 2" key="1">
    <citation type="submission" date="2016-11" db="EMBL/GenBank/DDBJ databases">
        <title>Draft Genome Sequences of Nine Cyanobacterial Strains from Diverse Habitats.</title>
        <authorList>
            <person name="Zhu T."/>
            <person name="Hou S."/>
            <person name="Lu X."/>
            <person name="Hess W.R."/>
        </authorList>
    </citation>
    <scope>NUCLEOTIDE SEQUENCE [LARGE SCALE GENOMIC DNA]</scope>
    <source>
        <strain evidence="1 2">NIES-30</strain>
    </source>
</reference>
<name>A0A1U7IZ80_9CYAN</name>
<accession>A0A1U7IZ80</accession>
<dbReference type="Gene3D" id="3.60.21.70">
    <property type="entry name" value="PhoD-like phosphatase"/>
    <property type="match status" value="1"/>
</dbReference>
<evidence type="ECO:0008006" key="3">
    <source>
        <dbReference type="Google" id="ProtNLM"/>
    </source>
</evidence>
<dbReference type="STRING" id="549789.NIES30_23110"/>
<evidence type="ECO:0000313" key="2">
    <source>
        <dbReference type="Proteomes" id="UP000185557"/>
    </source>
</evidence>
<dbReference type="PANTHER" id="PTHR37031:SF2">
    <property type="entry name" value="PHOD-LIKE PHOSPHATASE METALLOPHOSPHATASE DOMAIN-CONTAINING PROTEIN"/>
    <property type="match status" value="1"/>
</dbReference>
<dbReference type="EMBL" id="MRCG01000025">
    <property type="protein sequence ID" value="OKH44191.1"/>
    <property type="molecule type" value="Genomic_DNA"/>
</dbReference>
<dbReference type="RefSeq" id="WP_073610813.1">
    <property type="nucleotide sequence ID" value="NZ_MRCG01000025.1"/>
</dbReference>
<keyword evidence="2" id="KW-1185">Reference proteome</keyword>
<evidence type="ECO:0000313" key="1">
    <source>
        <dbReference type="EMBL" id="OKH44191.1"/>
    </source>
</evidence>
<dbReference type="Proteomes" id="UP000185557">
    <property type="component" value="Unassembled WGS sequence"/>
</dbReference>
<protein>
    <recommendedName>
        <fullName evidence="3">PhoD-like phosphatase metallophosphatase domain-containing protein</fullName>
    </recommendedName>
</protein>
<dbReference type="PANTHER" id="PTHR37031">
    <property type="entry name" value="METALLOPHOSPHATASE BINDING DOMAIN PROTEIN"/>
    <property type="match status" value="1"/>
</dbReference>
<comment type="caution">
    <text evidence="1">The sequence shown here is derived from an EMBL/GenBank/DDBJ whole genome shotgun (WGS) entry which is preliminary data.</text>
</comment>
<dbReference type="OrthoDB" id="9795624at2"/>